<dbReference type="EMBL" id="CAJNOQ010003039">
    <property type="protein sequence ID" value="CAF0992242.1"/>
    <property type="molecule type" value="Genomic_DNA"/>
</dbReference>
<evidence type="ECO:0000313" key="3">
    <source>
        <dbReference type="EMBL" id="CAF3764143.1"/>
    </source>
</evidence>
<keyword evidence="1" id="KW-0472">Membrane</keyword>
<dbReference type="Proteomes" id="UP000681722">
    <property type="component" value="Unassembled WGS sequence"/>
</dbReference>
<feature type="transmembrane region" description="Helical" evidence="1">
    <location>
        <begin position="7"/>
        <end position="27"/>
    </location>
</feature>
<accession>A0A814GBT8</accession>
<evidence type="ECO:0000256" key="1">
    <source>
        <dbReference type="SAM" id="Phobius"/>
    </source>
</evidence>
<comment type="caution">
    <text evidence="2">The sequence shown here is derived from an EMBL/GenBank/DDBJ whole genome shotgun (WGS) entry which is preliminary data.</text>
</comment>
<evidence type="ECO:0000313" key="4">
    <source>
        <dbReference type="Proteomes" id="UP000663829"/>
    </source>
</evidence>
<dbReference type="Proteomes" id="UP000663829">
    <property type="component" value="Unassembled WGS sequence"/>
</dbReference>
<dbReference type="AlphaFoldDB" id="A0A814GBT8"/>
<gene>
    <name evidence="2" type="ORF">GPM918_LOCUS13314</name>
    <name evidence="3" type="ORF">SRO942_LOCUS13314</name>
</gene>
<dbReference type="OrthoDB" id="10052197at2759"/>
<name>A0A814GBT8_9BILA</name>
<keyword evidence="4" id="KW-1185">Reference proteome</keyword>
<reference evidence="2" key="1">
    <citation type="submission" date="2021-02" db="EMBL/GenBank/DDBJ databases">
        <authorList>
            <person name="Nowell W R."/>
        </authorList>
    </citation>
    <scope>NUCLEOTIDE SEQUENCE</scope>
</reference>
<proteinExistence type="predicted"/>
<evidence type="ECO:0000313" key="2">
    <source>
        <dbReference type="EMBL" id="CAF0992242.1"/>
    </source>
</evidence>
<dbReference type="EMBL" id="CAJOBC010003039">
    <property type="protein sequence ID" value="CAF3764143.1"/>
    <property type="molecule type" value="Genomic_DNA"/>
</dbReference>
<keyword evidence="1" id="KW-1133">Transmembrane helix</keyword>
<protein>
    <submittedName>
        <fullName evidence="2">Uncharacterized protein</fullName>
    </submittedName>
</protein>
<organism evidence="2 4">
    <name type="scientific">Didymodactylos carnosus</name>
    <dbReference type="NCBI Taxonomy" id="1234261"/>
    <lineage>
        <taxon>Eukaryota</taxon>
        <taxon>Metazoa</taxon>
        <taxon>Spiralia</taxon>
        <taxon>Gnathifera</taxon>
        <taxon>Rotifera</taxon>
        <taxon>Eurotatoria</taxon>
        <taxon>Bdelloidea</taxon>
        <taxon>Philodinida</taxon>
        <taxon>Philodinidae</taxon>
        <taxon>Didymodactylos</taxon>
    </lineage>
</organism>
<keyword evidence="1" id="KW-0812">Transmembrane</keyword>
<sequence length="171" mass="18351">MLASEKLWIGGLVSAAVMVLVVSAYVFSNGYLHQYPIERVTGDSSFACDVTMRNAKFSTTIQMISNSRSSTKDNQAMFDMLNSQPFTLNIDLVQTAFTCEDSLVVQRLIAYTLTQLPIATCQTSHNNSILSLGISLPAQVISVQLTLPGSRTIGAIRIGLSGPSAVSADGR</sequence>